<dbReference type="InterPro" id="IPR016181">
    <property type="entry name" value="Acyl_CoA_acyltransferase"/>
</dbReference>
<evidence type="ECO:0000259" key="3">
    <source>
        <dbReference type="PROSITE" id="PS51186"/>
    </source>
</evidence>
<evidence type="ECO:0000313" key="4">
    <source>
        <dbReference type="EMBL" id="MFC7389795.1"/>
    </source>
</evidence>
<dbReference type="GO" id="GO:0016746">
    <property type="term" value="F:acyltransferase activity"/>
    <property type="evidence" value="ECO:0007669"/>
    <property type="project" value="UniProtKB-KW"/>
</dbReference>
<dbReference type="Pfam" id="PF00583">
    <property type="entry name" value="Acetyltransf_1"/>
    <property type="match status" value="1"/>
</dbReference>
<protein>
    <submittedName>
        <fullName evidence="4">GNAT family N-acetyltransferase</fullName>
        <ecNumber evidence="4">2.3.-.-</ecNumber>
    </submittedName>
</protein>
<proteinExistence type="predicted"/>
<evidence type="ECO:0000256" key="1">
    <source>
        <dbReference type="ARBA" id="ARBA00022679"/>
    </source>
</evidence>
<dbReference type="InterPro" id="IPR008125">
    <property type="entry name" value="Streptothricin_AcTrfase"/>
</dbReference>
<dbReference type="Gene3D" id="3.40.630.30">
    <property type="match status" value="1"/>
</dbReference>
<gene>
    <name evidence="4" type="ORF">ACFQO8_06525</name>
</gene>
<dbReference type="PANTHER" id="PTHR43877">
    <property type="entry name" value="AMINOALKYLPHOSPHONATE N-ACETYLTRANSFERASE-RELATED-RELATED"/>
    <property type="match status" value="1"/>
</dbReference>
<comment type="caution">
    <text evidence="4">The sequence shown here is derived from an EMBL/GenBank/DDBJ whole genome shotgun (WGS) entry which is preliminary data.</text>
</comment>
<keyword evidence="5" id="KW-1185">Reference proteome</keyword>
<name>A0ABW2PP00_9BACL</name>
<dbReference type="Proteomes" id="UP001596439">
    <property type="component" value="Unassembled WGS sequence"/>
</dbReference>
<organism evidence="4 5">
    <name type="scientific">Exiguobacterium aestuarii</name>
    <dbReference type="NCBI Taxonomy" id="273527"/>
    <lineage>
        <taxon>Bacteria</taxon>
        <taxon>Bacillati</taxon>
        <taxon>Bacillota</taxon>
        <taxon>Bacilli</taxon>
        <taxon>Bacillales</taxon>
        <taxon>Bacillales Family XII. Incertae Sedis</taxon>
        <taxon>Exiguobacterium</taxon>
    </lineage>
</organism>
<dbReference type="PRINTS" id="PR01754">
    <property type="entry name" value="SACTRNSFRASE"/>
</dbReference>
<accession>A0ABW2PP00</accession>
<keyword evidence="1 4" id="KW-0808">Transferase</keyword>
<dbReference type="InterPro" id="IPR050832">
    <property type="entry name" value="Bact_Acetyltransf"/>
</dbReference>
<dbReference type="RefSeq" id="WP_214788051.1">
    <property type="nucleotide sequence ID" value="NZ_JANIEL010000103.1"/>
</dbReference>
<dbReference type="EMBL" id="JBHTCE010000001">
    <property type="protein sequence ID" value="MFC7389795.1"/>
    <property type="molecule type" value="Genomic_DNA"/>
</dbReference>
<dbReference type="SUPFAM" id="SSF55729">
    <property type="entry name" value="Acyl-CoA N-acyltransferases (Nat)"/>
    <property type="match status" value="1"/>
</dbReference>
<dbReference type="CDD" id="cd04301">
    <property type="entry name" value="NAT_SF"/>
    <property type="match status" value="1"/>
</dbReference>
<sequence length="177" mass="20783">MSRIQLKELEASLINQVNDANNPFPIIGRMIPSYINGEWTYIEELDHDVKEISFPDDQINWHGYMSQDNRIVYVAMDADECVGQIRIVKDWNRFAYIENIAVRMTYRKQGIGRMLLETAERWAKEKELIGLSLEAQNDNLIACRFYEKEGFQLGGVDTIKQHANPQIDLTLYWYKIF</sequence>
<evidence type="ECO:0000256" key="2">
    <source>
        <dbReference type="ARBA" id="ARBA00023315"/>
    </source>
</evidence>
<evidence type="ECO:0000313" key="5">
    <source>
        <dbReference type="Proteomes" id="UP001596439"/>
    </source>
</evidence>
<reference evidence="5" key="1">
    <citation type="journal article" date="2019" name="Int. J. Syst. Evol. Microbiol.">
        <title>The Global Catalogue of Microorganisms (GCM) 10K type strain sequencing project: providing services to taxonomists for standard genome sequencing and annotation.</title>
        <authorList>
            <consortium name="The Broad Institute Genomics Platform"/>
            <consortium name="The Broad Institute Genome Sequencing Center for Infectious Disease"/>
            <person name="Wu L."/>
            <person name="Ma J."/>
        </authorList>
    </citation>
    <scope>NUCLEOTIDE SEQUENCE [LARGE SCALE GENOMIC DNA]</scope>
    <source>
        <strain evidence="5">CCUG 55590</strain>
    </source>
</reference>
<dbReference type="PANTHER" id="PTHR43877:SF2">
    <property type="entry name" value="AMINOALKYLPHOSPHONATE N-ACETYLTRANSFERASE-RELATED"/>
    <property type="match status" value="1"/>
</dbReference>
<dbReference type="EC" id="2.3.-.-" evidence="4"/>
<feature type="domain" description="N-acetyltransferase" evidence="3">
    <location>
        <begin position="29"/>
        <end position="177"/>
    </location>
</feature>
<dbReference type="InterPro" id="IPR000182">
    <property type="entry name" value="GNAT_dom"/>
</dbReference>
<dbReference type="PROSITE" id="PS51186">
    <property type="entry name" value="GNAT"/>
    <property type="match status" value="1"/>
</dbReference>
<keyword evidence="2 4" id="KW-0012">Acyltransferase</keyword>